<organism evidence="2 3">
    <name type="scientific">Pandoravirus inopinatum</name>
    <dbReference type="NCBI Taxonomy" id="1605721"/>
    <lineage>
        <taxon>Viruses</taxon>
        <taxon>Pandoravirus</taxon>
    </lineage>
</organism>
<dbReference type="RefSeq" id="YP_009119293.1">
    <property type="nucleotide sequence ID" value="NC_026440.1"/>
</dbReference>
<dbReference type="PANTHER" id="PTHR12874:SF9">
    <property type="entry name" value="F-BOX ONLY PROTEIN 48"/>
    <property type="match status" value="1"/>
</dbReference>
<dbReference type="SUPFAM" id="SSF81383">
    <property type="entry name" value="F-box domain"/>
    <property type="match status" value="1"/>
</dbReference>
<dbReference type="PROSITE" id="PS50181">
    <property type="entry name" value="FBOX"/>
    <property type="match status" value="1"/>
</dbReference>
<proteinExistence type="predicted"/>
<dbReference type="Proteomes" id="UP000202511">
    <property type="component" value="Segment"/>
</dbReference>
<dbReference type="GO" id="GO:0019005">
    <property type="term" value="C:SCF ubiquitin ligase complex"/>
    <property type="evidence" value="ECO:0007669"/>
    <property type="project" value="TreeGrafter"/>
</dbReference>
<sequence length="366" mass="40637">MSTISLPDEIALDIAQRLDARDLCVMSMLSRRFYLVARDPRLWRRLFRRDFPNLFIAPPGLSSAYDALSVDDWPIEARAMYECASAGPHGLPTPSPVDAGLPPPFARALVSGKDWSWLYGAWAGALRSHRRGRPICIGASSSTQGYHVLIKMPKDRSRVLRWIEGAPGWEVIRSAESDKYVISWFSLTHLHGGSCSWRGYGPCAIKAAGGPSNAETVEVYEMGQDARRVKFACTDPGRTTLVRNHYANGDVQVIRYGRRERDRTGIEFTCSPQCSDPGFAGQRLDCTWRLHRVPDGSPYCESILLPIHPSPDAPRFWRYVLLGHIGWTDAERQYALQCAGFPCVARDTARAVGALLGGASTVSVRD</sequence>
<evidence type="ECO:0000313" key="2">
    <source>
        <dbReference type="EMBL" id="AJF97058.1"/>
    </source>
</evidence>
<evidence type="ECO:0000259" key="1">
    <source>
        <dbReference type="PROSITE" id="PS50181"/>
    </source>
</evidence>
<reference evidence="2 3" key="1">
    <citation type="journal article" date="2015" name="Parasitol. Res.">
        <title>Viruses in close associations with free-living amoebae.</title>
        <authorList>
            <person name="Scheid P."/>
        </authorList>
    </citation>
    <scope>NUCLEOTIDE SEQUENCE [LARGE SCALE GENOMIC DNA]</scope>
    <source>
        <strain evidence="2">KlaHel</strain>
    </source>
</reference>
<dbReference type="GO" id="GO:0031146">
    <property type="term" value="P:SCF-dependent proteasomal ubiquitin-dependent protein catabolic process"/>
    <property type="evidence" value="ECO:0007669"/>
    <property type="project" value="TreeGrafter"/>
</dbReference>
<dbReference type="PANTHER" id="PTHR12874">
    <property type="entry name" value="F-BOX ONLY PROTEIN 48-RELATED"/>
    <property type="match status" value="1"/>
</dbReference>
<evidence type="ECO:0000313" key="3">
    <source>
        <dbReference type="Proteomes" id="UP000202511"/>
    </source>
</evidence>
<dbReference type="InterPro" id="IPR001810">
    <property type="entry name" value="F-box_dom"/>
</dbReference>
<dbReference type="EMBL" id="KP136319">
    <property type="protein sequence ID" value="AJF97058.1"/>
    <property type="molecule type" value="Genomic_DNA"/>
</dbReference>
<accession>A0A0B5IWI2</accession>
<dbReference type="GeneID" id="23461975"/>
<dbReference type="SMART" id="SM00256">
    <property type="entry name" value="FBOX"/>
    <property type="match status" value="1"/>
</dbReference>
<name>A0A0B5IWI2_9VIRU</name>
<dbReference type="Pfam" id="PF12937">
    <property type="entry name" value="F-box-like"/>
    <property type="match status" value="1"/>
</dbReference>
<dbReference type="Gene3D" id="1.20.1280.50">
    <property type="match status" value="1"/>
</dbReference>
<dbReference type="InterPro" id="IPR036047">
    <property type="entry name" value="F-box-like_dom_sf"/>
</dbReference>
<dbReference type="KEGG" id="vg:23461975"/>
<feature type="domain" description="F-box" evidence="1">
    <location>
        <begin position="1"/>
        <end position="46"/>
    </location>
</feature>
<protein>
    <submittedName>
        <fullName evidence="2">F-box domain protein</fullName>
    </submittedName>
</protein>